<evidence type="ECO:0000313" key="6">
    <source>
        <dbReference type="Proteomes" id="UP000499080"/>
    </source>
</evidence>
<reference evidence="3 6" key="1">
    <citation type="journal article" date="2019" name="Sci. Rep.">
        <title>Orb-weaving spider Araneus ventricosus genome elucidates the spidroin gene catalogue.</title>
        <authorList>
            <person name="Kono N."/>
            <person name="Nakamura H."/>
            <person name="Ohtoshi R."/>
            <person name="Moran D.A.P."/>
            <person name="Shinohara A."/>
            <person name="Yoshida Y."/>
            <person name="Fujiwara M."/>
            <person name="Mori M."/>
            <person name="Tomita M."/>
            <person name="Arakawa K."/>
        </authorList>
    </citation>
    <scope>NUCLEOTIDE SEQUENCE [LARGE SCALE GENOMIC DNA]</scope>
</reference>
<dbReference type="AlphaFoldDB" id="A0A4Y2PJ25"/>
<evidence type="ECO:0000313" key="5">
    <source>
        <dbReference type="EMBL" id="GBN50325.1"/>
    </source>
</evidence>
<organism evidence="3 6">
    <name type="scientific">Araneus ventricosus</name>
    <name type="common">Orbweaver spider</name>
    <name type="synonym">Epeira ventricosa</name>
    <dbReference type="NCBI Taxonomy" id="182803"/>
    <lineage>
        <taxon>Eukaryota</taxon>
        <taxon>Metazoa</taxon>
        <taxon>Ecdysozoa</taxon>
        <taxon>Arthropoda</taxon>
        <taxon>Chelicerata</taxon>
        <taxon>Arachnida</taxon>
        <taxon>Araneae</taxon>
        <taxon>Araneomorphae</taxon>
        <taxon>Entelegynae</taxon>
        <taxon>Araneoidea</taxon>
        <taxon>Araneidae</taxon>
        <taxon>Araneus</taxon>
    </lineage>
</organism>
<dbReference type="EMBL" id="BGPR01293082">
    <property type="protein sequence ID" value="GBN50197.1"/>
    <property type="molecule type" value="Genomic_DNA"/>
</dbReference>
<evidence type="ECO:0000256" key="1">
    <source>
        <dbReference type="SAM" id="MobiDB-lite"/>
    </source>
</evidence>
<protein>
    <submittedName>
        <fullName evidence="3">Uncharacterized protein</fullName>
    </submittedName>
</protein>
<feature type="non-terminal residue" evidence="3">
    <location>
        <position position="1"/>
    </location>
</feature>
<dbReference type="EMBL" id="BGPR01293152">
    <property type="protein sequence ID" value="GBN50325.1"/>
    <property type="molecule type" value="Genomic_DNA"/>
</dbReference>
<comment type="caution">
    <text evidence="3">The sequence shown here is derived from an EMBL/GenBank/DDBJ whole genome shotgun (WGS) entry which is preliminary data.</text>
</comment>
<name>A0A4Y2PJ25_ARAVE</name>
<accession>A0A4Y2PJ25</accession>
<proteinExistence type="predicted"/>
<dbReference type="EMBL" id="BGPR01293030">
    <property type="protein sequence ID" value="GBN50083.1"/>
    <property type="molecule type" value="Genomic_DNA"/>
</dbReference>
<evidence type="ECO:0000313" key="2">
    <source>
        <dbReference type="EMBL" id="GBN50083.1"/>
    </source>
</evidence>
<feature type="region of interest" description="Disordered" evidence="1">
    <location>
        <begin position="22"/>
        <end position="49"/>
    </location>
</feature>
<keyword evidence="6" id="KW-1185">Reference proteome</keyword>
<dbReference type="EMBL" id="BGPR01293104">
    <property type="protein sequence ID" value="GBN50240.1"/>
    <property type="molecule type" value="Genomic_DNA"/>
</dbReference>
<dbReference type="Proteomes" id="UP000499080">
    <property type="component" value="Unassembled WGS sequence"/>
</dbReference>
<sequence length="49" mass="5381">KTINTQPFCDRFTGLRQFPHYDCSEAEPQHGHGGYGEPNSSSGELKGAQ</sequence>
<gene>
    <name evidence="2" type="ORF">AVEN_195038_1</name>
    <name evidence="5" type="ORF">AVEN_199400_1</name>
    <name evidence="3" type="ORF">AVEN_39355_1</name>
    <name evidence="4" type="ORF">AVEN_84768_1</name>
</gene>
<evidence type="ECO:0000313" key="4">
    <source>
        <dbReference type="EMBL" id="GBN50240.1"/>
    </source>
</evidence>
<evidence type="ECO:0000313" key="3">
    <source>
        <dbReference type="EMBL" id="GBN50197.1"/>
    </source>
</evidence>